<feature type="binding site" evidence="5">
    <location>
        <position position="143"/>
    </location>
    <ligand>
        <name>NAD(+)</name>
        <dbReference type="ChEBI" id="CHEBI:57540"/>
    </ligand>
</feature>
<dbReference type="PANTHER" id="PTHR48075">
    <property type="entry name" value="3-HYDROXYACYL-COA DEHYDROGENASE FAMILY PROTEIN"/>
    <property type="match status" value="1"/>
</dbReference>
<feature type="site" description="Important for catalytic activity" evidence="4">
    <location>
        <position position="140"/>
    </location>
</feature>
<reference evidence="8" key="2">
    <citation type="submission" date="2020-09" db="EMBL/GenBank/DDBJ databases">
        <authorList>
            <person name="Sun Q."/>
            <person name="Ohkuma M."/>
        </authorList>
    </citation>
    <scope>NUCLEOTIDE SEQUENCE</scope>
    <source>
        <strain evidence="8">JCM 4790</strain>
    </source>
</reference>
<protein>
    <submittedName>
        <fullName evidence="8">3-hydroxybutyryl-CoA dehydrogenase</fullName>
    </submittedName>
</protein>
<evidence type="ECO:0000313" key="9">
    <source>
        <dbReference type="Proteomes" id="UP000619244"/>
    </source>
</evidence>
<keyword evidence="5" id="KW-0520">NAD</keyword>
<dbReference type="SUPFAM" id="SSF51735">
    <property type="entry name" value="NAD(P)-binding Rossmann-fold domains"/>
    <property type="match status" value="1"/>
</dbReference>
<dbReference type="EMBL" id="BMVU01000017">
    <property type="protein sequence ID" value="GGX80118.1"/>
    <property type="molecule type" value="Genomic_DNA"/>
</dbReference>
<feature type="binding site" evidence="5">
    <location>
        <position position="32"/>
    </location>
    <ligand>
        <name>NAD(+)</name>
        <dbReference type="ChEBI" id="CHEBI:57540"/>
    </ligand>
</feature>
<dbReference type="Pfam" id="PF00725">
    <property type="entry name" value="3HCDH"/>
    <property type="match status" value="1"/>
</dbReference>
<accession>A0A918U0W2</accession>
<evidence type="ECO:0000259" key="6">
    <source>
        <dbReference type="Pfam" id="PF00725"/>
    </source>
</evidence>
<feature type="domain" description="3-hydroxyacyl-CoA dehydrogenase C-terminal" evidence="6">
    <location>
        <begin position="186"/>
        <end position="282"/>
    </location>
</feature>
<sequence>MVDRIGVVGAGTMGSGVAQLFAEHGHEVVLVDIAEHALESARTGIDTSVRLTPLVRPGTKSRPPQEVLGRIRFTTDLEHLRSADYVFEMVTEDWAVKRPLYGELDALCRPEVPFGVNTSAIPITRVASATGRPDRVIGTHFMNPAPLKPTVEVIRGHHTSDATLAHTRALLEGAGRRHVVVADSPGFVTNRVAMLTLNEAMFLVHEGVSTPRDVDRLFKECFGHTMGPLETADLIGLDTVLLSLQVLHEEFNDPKYRPCPLLRRLVDAGLLGRKTEQGFHSYGFGEAHHG</sequence>
<feature type="binding site" evidence="5">
    <location>
        <begin position="9"/>
        <end position="14"/>
    </location>
    <ligand>
        <name>NAD(+)</name>
        <dbReference type="ChEBI" id="CHEBI:57540"/>
    </ligand>
</feature>
<dbReference type="InterPro" id="IPR036291">
    <property type="entry name" value="NAD(P)-bd_dom_sf"/>
</dbReference>
<reference evidence="8" key="1">
    <citation type="journal article" date="2014" name="Int. J. Syst. Evol. Microbiol.">
        <title>Complete genome sequence of Corynebacterium casei LMG S-19264T (=DSM 44701T), isolated from a smear-ripened cheese.</title>
        <authorList>
            <consortium name="US DOE Joint Genome Institute (JGI-PGF)"/>
            <person name="Walter F."/>
            <person name="Albersmeier A."/>
            <person name="Kalinowski J."/>
            <person name="Ruckert C."/>
        </authorList>
    </citation>
    <scope>NUCLEOTIDE SEQUENCE</scope>
    <source>
        <strain evidence="8">JCM 4790</strain>
    </source>
</reference>
<evidence type="ECO:0000256" key="3">
    <source>
        <dbReference type="ARBA" id="ARBA00023002"/>
    </source>
</evidence>
<feature type="binding site" evidence="5">
    <location>
        <position position="274"/>
    </location>
    <ligand>
        <name>NAD(+)</name>
        <dbReference type="ChEBI" id="CHEBI:57540"/>
    </ligand>
</feature>
<comment type="pathway">
    <text evidence="1">Lipid metabolism; butanoate metabolism.</text>
</comment>
<evidence type="ECO:0000259" key="7">
    <source>
        <dbReference type="Pfam" id="PF02737"/>
    </source>
</evidence>
<dbReference type="InterPro" id="IPR022694">
    <property type="entry name" value="3-OHacyl-CoA_DH"/>
</dbReference>
<dbReference type="SUPFAM" id="SSF48179">
    <property type="entry name" value="6-phosphogluconate dehydrogenase C-terminal domain-like"/>
    <property type="match status" value="1"/>
</dbReference>
<evidence type="ECO:0000313" key="8">
    <source>
        <dbReference type="EMBL" id="GGX80118.1"/>
    </source>
</evidence>
<evidence type="ECO:0000256" key="4">
    <source>
        <dbReference type="PIRSR" id="PIRSR000105-1"/>
    </source>
</evidence>
<dbReference type="PIRSF" id="PIRSF000105">
    <property type="entry name" value="HCDH"/>
    <property type="match status" value="1"/>
</dbReference>
<feature type="domain" description="3-hydroxyacyl-CoA dehydrogenase NAD binding" evidence="7">
    <location>
        <begin position="5"/>
        <end position="183"/>
    </location>
</feature>
<evidence type="ECO:0000256" key="5">
    <source>
        <dbReference type="PIRSR" id="PIRSR000105-2"/>
    </source>
</evidence>
<dbReference type="Gene3D" id="3.40.50.720">
    <property type="entry name" value="NAD(P)-binding Rossmann-like Domain"/>
    <property type="match status" value="1"/>
</dbReference>
<dbReference type="AlphaFoldDB" id="A0A918U0W2"/>
<gene>
    <name evidence="8" type="primary">paaH</name>
    <name evidence="8" type="ORF">GCM10010358_38070</name>
</gene>
<feature type="binding site" evidence="5">
    <location>
        <position position="97"/>
    </location>
    <ligand>
        <name>NAD(+)</name>
        <dbReference type="ChEBI" id="CHEBI:57540"/>
    </ligand>
</feature>
<comment type="caution">
    <text evidence="8">The sequence shown here is derived from an EMBL/GenBank/DDBJ whole genome shotgun (WGS) entry which is preliminary data.</text>
</comment>
<dbReference type="Pfam" id="PF02737">
    <property type="entry name" value="3HCDH_N"/>
    <property type="match status" value="1"/>
</dbReference>
<dbReference type="InterPro" id="IPR013328">
    <property type="entry name" value="6PGD_dom2"/>
</dbReference>
<keyword evidence="9" id="KW-1185">Reference proteome</keyword>
<dbReference type="RefSeq" id="WP_190191474.1">
    <property type="nucleotide sequence ID" value="NZ_BMVU01000017.1"/>
</dbReference>
<evidence type="ECO:0000256" key="1">
    <source>
        <dbReference type="ARBA" id="ARBA00005086"/>
    </source>
</evidence>
<dbReference type="Proteomes" id="UP000619244">
    <property type="component" value="Unassembled WGS sequence"/>
</dbReference>
<feature type="binding site" evidence="5">
    <location>
        <position position="119"/>
    </location>
    <ligand>
        <name>NAD(+)</name>
        <dbReference type="ChEBI" id="CHEBI:57540"/>
    </ligand>
</feature>
<organism evidence="8 9">
    <name type="scientific">Streptomyces minutiscleroticus</name>
    <dbReference type="NCBI Taxonomy" id="68238"/>
    <lineage>
        <taxon>Bacteria</taxon>
        <taxon>Bacillati</taxon>
        <taxon>Actinomycetota</taxon>
        <taxon>Actinomycetes</taxon>
        <taxon>Kitasatosporales</taxon>
        <taxon>Streptomycetaceae</taxon>
        <taxon>Streptomyces</taxon>
    </lineage>
</organism>
<dbReference type="PANTHER" id="PTHR48075:SF5">
    <property type="entry name" value="3-HYDROXYBUTYRYL-COA DEHYDROGENASE"/>
    <property type="match status" value="1"/>
</dbReference>
<dbReference type="GO" id="GO:0006631">
    <property type="term" value="P:fatty acid metabolic process"/>
    <property type="evidence" value="ECO:0007669"/>
    <property type="project" value="InterPro"/>
</dbReference>
<dbReference type="InterPro" id="IPR006108">
    <property type="entry name" value="3HC_DH_C"/>
</dbReference>
<evidence type="ECO:0000256" key="2">
    <source>
        <dbReference type="ARBA" id="ARBA00009463"/>
    </source>
</evidence>
<dbReference type="InterPro" id="IPR008927">
    <property type="entry name" value="6-PGluconate_DH-like_C_sf"/>
</dbReference>
<dbReference type="GO" id="GO:0016616">
    <property type="term" value="F:oxidoreductase activity, acting on the CH-OH group of donors, NAD or NADP as acceptor"/>
    <property type="evidence" value="ECO:0007669"/>
    <property type="project" value="InterPro"/>
</dbReference>
<dbReference type="InterPro" id="IPR006176">
    <property type="entry name" value="3-OHacyl-CoA_DH_NAD-bd"/>
</dbReference>
<keyword evidence="3" id="KW-0560">Oxidoreductase</keyword>
<dbReference type="GO" id="GO:0070403">
    <property type="term" value="F:NAD+ binding"/>
    <property type="evidence" value="ECO:0007669"/>
    <property type="project" value="InterPro"/>
</dbReference>
<proteinExistence type="inferred from homology"/>
<name>A0A918U0W2_9ACTN</name>
<dbReference type="Gene3D" id="1.10.1040.10">
    <property type="entry name" value="N-(1-d-carboxylethyl)-l-norvaline Dehydrogenase, domain 2"/>
    <property type="match status" value="1"/>
</dbReference>
<feature type="binding site" evidence="5">
    <location>
        <position position="92"/>
    </location>
    <ligand>
        <name>NAD(+)</name>
        <dbReference type="ChEBI" id="CHEBI:57540"/>
    </ligand>
</feature>
<comment type="similarity">
    <text evidence="2">Belongs to the 3-hydroxyacyl-CoA dehydrogenase family.</text>
</comment>